<evidence type="ECO:0000256" key="5">
    <source>
        <dbReference type="PROSITE-ProRule" id="PRU01330"/>
    </source>
</evidence>
<evidence type="ECO:0000259" key="7">
    <source>
        <dbReference type="PROSITE" id="PS51986"/>
    </source>
</evidence>
<name>A0A2U3N7V0_9MYCO</name>
<dbReference type="SUPFAM" id="SSF55931">
    <property type="entry name" value="Glutamine synthetase/guanido kinase"/>
    <property type="match status" value="1"/>
</dbReference>
<dbReference type="OrthoDB" id="9807095at2"/>
<dbReference type="PANTHER" id="PTHR43785:SF12">
    <property type="entry name" value="TYPE-1 GLUTAMINE SYNTHETASE 2"/>
    <property type="match status" value="1"/>
</dbReference>
<dbReference type="SUPFAM" id="SSF54368">
    <property type="entry name" value="Glutamine synthetase, N-terminal domain"/>
    <property type="match status" value="1"/>
</dbReference>
<evidence type="ECO:0000256" key="6">
    <source>
        <dbReference type="RuleBase" id="RU000384"/>
    </source>
</evidence>
<dbReference type="GO" id="GO:0005524">
    <property type="term" value="F:ATP binding"/>
    <property type="evidence" value="ECO:0007669"/>
    <property type="project" value="UniProtKB-KW"/>
</dbReference>
<dbReference type="InterPro" id="IPR036651">
    <property type="entry name" value="Gln_synt_N_sf"/>
</dbReference>
<accession>A0A2U3N7V0</accession>
<feature type="domain" description="GS catalytic" evidence="8">
    <location>
        <begin position="117"/>
        <end position="450"/>
    </location>
</feature>
<proteinExistence type="inferred from homology"/>
<dbReference type="SMART" id="SM01230">
    <property type="entry name" value="Gln-synt_C"/>
    <property type="match status" value="1"/>
</dbReference>
<sequence length="450" mass="48572">MLSLAALEQLVQRGAVDTVIVAFADMQGRLVGKRMAAGLFVEEVAAHGVECCNYLLAVDVEMNTVPGYAMSSWETGYGDMVMTPDLSTLRLTPWLHATALVIADLGWAGGGEVAAAPRAILRRQLDRLGARGLVADVATELEFIVFDESYRQAWAGGYRGLTPASDYNIDYAMLASARMEPLLRDIRLGMEGAGLRFEAVKGECNRGQQEIGFRYAEAMVTCDNHAIYKNGAKEIADRHGKSLTFMAKYDEREGNSCHIHLSLRDKDGAAVFDDAAGPHGMSATFGSFLAGLLATVRELTLFYAPNINSYKRFADGSFAPTALAWGLDNRTCALRVVGHGRNIRVECRVPGGDVNPYLAVAALIAGGLHGVERGLEPPAPYVGNAYEATDLERLPATLADAAAAFEASALAREAFGDDVVAHYLNNARVELAAFNAAVTDWERIRGFERL</sequence>
<protein>
    <submittedName>
        <fullName evidence="9">Glutamine synthetase</fullName>
    </submittedName>
</protein>
<dbReference type="InterPro" id="IPR008146">
    <property type="entry name" value="Gln_synth_cat_dom"/>
</dbReference>
<keyword evidence="4" id="KW-0067">ATP-binding</keyword>
<dbReference type="InterPro" id="IPR014746">
    <property type="entry name" value="Gln_synth/guanido_kin_cat_dom"/>
</dbReference>
<dbReference type="RefSeq" id="WP_077098419.1">
    <property type="nucleotide sequence ID" value="NZ_LT717699.1"/>
</dbReference>
<organism evidence="9 10">
    <name type="scientific">Mycobacterium terramassiliense</name>
    <dbReference type="NCBI Taxonomy" id="1841859"/>
    <lineage>
        <taxon>Bacteria</taxon>
        <taxon>Bacillati</taxon>
        <taxon>Actinomycetota</taxon>
        <taxon>Actinomycetes</taxon>
        <taxon>Mycobacteriales</taxon>
        <taxon>Mycobacteriaceae</taxon>
        <taxon>Mycobacterium</taxon>
    </lineage>
</organism>
<keyword evidence="10" id="KW-1185">Reference proteome</keyword>
<dbReference type="GO" id="GO:0006576">
    <property type="term" value="P:biogenic amine metabolic process"/>
    <property type="evidence" value="ECO:0007669"/>
    <property type="project" value="UniProtKB-ARBA"/>
</dbReference>
<evidence type="ECO:0000313" key="10">
    <source>
        <dbReference type="Proteomes" id="UP000241595"/>
    </source>
</evidence>
<evidence type="ECO:0000313" key="9">
    <source>
        <dbReference type="EMBL" id="SPM27529.1"/>
    </source>
</evidence>
<dbReference type="PROSITE" id="PS51987">
    <property type="entry name" value="GS_CATALYTIC"/>
    <property type="match status" value="1"/>
</dbReference>
<keyword evidence="2" id="KW-0436">Ligase</keyword>
<gene>
    <name evidence="9" type="ORF">MTAB308_1010</name>
</gene>
<dbReference type="Gene3D" id="3.30.590.10">
    <property type="entry name" value="Glutamine synthetase/guanido kinase, catalytic domain"/>
    <property type="match status" value="1"/>
</dbReference>
<evidence type="ECO:0000256" key="1">
    <source>
        <dbReference type="ARBA" id="ARBA00009897"/>
    </source>
</evidence>
<evidence type="ECO:0000256" key="4">
    <source>
        <dbReference type="ARBA" id="ARBA00022840"/>
    </source>
</evidence>
<dbReference type="PROSITE" id="PS51986">
    <property type="entry name" value="GS_BETA_GRASP"/>
    <property type="match status" value="1"/>
</dbReference>
<evidence type="ECO:0000256" key="3">
    <source>
        <dbReference type="ARBA" id="ARBA00022741"/>
    </source>
</evidence>
<dbReference type="AlphaFoldDB" id="A0A2U3N7V0"/>
<dbReference type="FunFam" id="3.10.20.70:FF:000015">
    <property type="entry name" value="Putative glutamine synthetase"/>
    <property type="match status" value="1"/>
</dbReference>
<dbReference type="Gene3D" id="3.10.20.70">
    <property type="entry name" value="Glutamine synthetase, N-terminal domain"/>
    <property type="match status" value="1"/>
</dbReference>
<keyword evidence="3" id="KW-0547">Nucleotide-binding</keyword>
<dbReference type="GO" id="GO:0006542">
    <property type="term" value="P:glutamine biosynthetic process"/>
    <property type="evidence" value="ECO:0007669"/>
    <property type="project" value="InterPro"/>
</dbReference>
<evidence type="ECO:0000256" key="2">
    <source>
        <dbReference type="ARBA" id="ARBA00022598"/>
    </source>
</evidence>
<dbReference type="GO" id="GO:0042402">
    <property type="term" value="P:biogenic amine catabolic process"/>
    <property type="evidence" value="ECO:0007669"/>
    <property type="project" value="UniProtKB-ARBA"/>
</dbReference>
<dbReference type="STRING" id="1841859.GCA_900157385_01006"/>
<dbReference type="FunFam" id="3.30.590.10:FF:000005">
    <property type="entry name" value="Probable glutamine synthetase"/>
    <property type="match status" value="1"/>
</dbReference>
<dbReference type="PANTHER" id="PTHR43785">
    <property type="entry name" value="GAMMA-GLUTAMYLPUTRESCINE SYNTHETASE"/>
    <property type="match status" value="1"/>
</dbReference>
<dbReference type="Proteomes" id="UP000241595">
    <property type="component" value="Unassembled WGS sequence"/>
</dbReference>
<dbReference type="GO" id="GO:0004356">
    <property type="term" value="F:glutamine synthetase activity"/>
    <property type="evidence" value="ECO:0007669"/>
    <property type="project" value="InterPro"/>
</dbReference>
<dbReference type="EMBL" id="FTRV01000010">
    <property type="protein sequence ID" value="SPM27529.1"/>
    <property type="molecule type" value="Genomic_DNA"/>
</dbReference>
<reference evidence="9 10" key="1">
    <citation type="submission" date="2017-01" db="EMBL/GenBank/DDBJ databases">
        <authorList>
            <consortium name="Urmite Genomes"/>
        </authorList>
    </citation>
    <scope>NUCLEOTIDE SEQUENCE [LARGE SCALE GENOMIC DNA]</scope>
    <source>
        <strain evidence="9 10">AB308</strain>
    </source>
</reference>
<feature type="domain" description="GS beta-grasp" evidence="7">
    <location>
        <begin position="14"/>
        <end position="110"/>
    </location>
</feature>
<dbReference type="InterPro" id="IPR008147">
    <property type="entry name" value="Gln_synt_N"/>
</dbReference>
<evidence type="ECO:0000259" key="8">
    <source>
        <dbReference type="PROSITE" id="PS51987"/>
    </source>
</evidence>
<comment type="similarity">
    <text evidence="1 5 6">Belongs to the glutamine synthetase family.</text>
</comment>
<dbReference type="Pfam" id="PF00120">
    <property type="entry name" value="Gln-synt_C"/>
    <property type="match status" value="1"/>
</dbReference>